<dbReference type="FunFam" id="3.30.460.30:FF:000001">
    <property type="entry name" value="Glutamyl-tRNA reductase"/>
    <property type="match status" value="1"/>
</dbReference>
<dbReference type="SUPFAM" id="SSF69075">
    <property type="entry name" value="Glutamyl tRNA-reductase dimerization domain"/>
    <property type="match status" value="1"/>
</dbReference>
<evidence type="ECO:0000256" key="1">
    <source>
        <dbReference type="ARBA" id="ARBA00005059"/>
    </source>
</evidence>
<dbReference type="GO" id="GO:0008883">
    <property type="term" value="F:glutamyl-tRNA reductase activity"/>
    <property type="evidence" value="ECO:0007669"/>
    <property type="project" value="UniProtKB-UniRule"/>
</dbReference>
<evidence type="ECO:0000256" key="12">
    <source>
        <dbReference type="PIRSR" id="PIRSR000445-4"/>
    </source>
</evidence>
<dbReference type="InterPro" id="IPR036291">
    <property type="entry name" value="NAD(P)-bd_dom_sf"/>
</dbReference>
<protein>
    <recommendedName>
        <fullName evidence="3 8">Glutamyl-tRNA reductase</fullName>
        <shortName evidence="8">GluTR</shortName>
        <ecNumber evidence="3 8">1.2.1.70</ecNumber>
    </recommendedName>
</protein>
<feature type="domain" description="Quinate/shikimate 5-dehydrogenase/glutamyl-tRNA reductase" evidence="15">
    <location>
        <begin position="171"/>
        <end position="297"/>
    </location>
</feature>
<feature type="binding site" evidence="8 10">
    <location>
        <position position="118"/>
    </location>
    <ligand>
        <name>substrate</name>
    </ligand>
</feature>
<feature type="domain" description="Glutamyl-tRNA reductase N-terminal" evidence="16">
    <location>
        <begin position="6"/>
        <end position="153"/>
    </location>
</feature>
<evidence type="ECO:0000313" key="18">
    <source>
        <dbReference type="Proteomes" id="UP000886723"/>
    </source>
</evidence>
<dbReference type="Pfam" id="PF01488">
    <property type="entry name" value="Shikimate_DH"/>
    <property type="match status" value="1"/>
</dbReference>
<comment type="pathway">
    <text evidence="1 8 13">Porphyrin-containing compound metabolism; protoporphyrin-IX biosynthesis; 5-aminolevulinate from L-glutamyl-tRNA(Glu): step 1/2.</text>
</comment>
<comment type="similarity">
    <text evidence="2 8 13">Belongs to the glutamyl-tRNA reductase family.</text>
</comment>
<feature type="binding site" evidence="8 10">
    <location>
        <begin position="112"/>
        <end position="114"/>
    </location>
    <ligand>
        <name>substrate</name>
    </ligand>
</feature>
<dbReference type="HAMAP" id="MF_00087">
    <property type="entry name" value="Glu_tRNA_reductase"/>
    <property type="match status" value="1"/>
</dbReference>
<gene>
    <name evidence="8 17" type="primary">hemA</name>
    <name evidence="17" type="ORF">IAA63_13130</name>
</gene>
<evidence type="ECO:0000256" key="13">
    <source>
        <dbReference type="RuleBase" id="RU000584"/>
    </source>
</evidence>
<evidence type="ECO:0000259" key="14">
    <source>
        <dbReference type="Pfam" id="PF00745"/>
    </source>
</evidence>
<feature type="binding site" evidence="8 10">
    <location>
        <begin position="49"/>
        <end position="52"/>
    </location>
    <ligand>
        <name>substrate</name>
    </ligand>
</feature>
<keyword evidence="5 8" id="KW-0560">Oxidoreductase</keyword>
<dbReference type="GO" id="GO:0019353">
    <property type="term" value="P:protoporphyrinogen IX biosynthetic process from glutamate"/>
    <property type="evidence" value="ECO:0007669"/>
    <property type="project" value="TreeGrafter"/>
</dbReference>
<comment type="domain">
    <text evidence="8">Possesses an unusual extended V-shaped dimeric structure with each monomer consisting of three distinct domains arranged along a curved 'spinal' alpha-helix. The N-terminal catalytic domain specifically recognizes the glutamate moiety of the substrate. The second domain is the NADPH-binding domain, and the third C-terminal domain is responsible for dimerization.</text>
</comment>
<dbReference type="PANTHER" id="PTHR43013:SF1">
    <property type="entry name" value="GLUTAMYL-TRNA REDUCTASE"/>
    <property type="match status" value="1"/>
</dbReference>
<feature type="binding site" evidence="8 11">
    <location>
        <begin position="187"/>
        <end position="192"/>
    </location>
    <ligand>
        <name>NADP(+)</name>
        <dbReference type="ChEBI" id="CHEBI:58349"/>
    </ligand>
</feature>
<evidence type="ECO:0000256" key="7">
    <source>
        <dbReference type="ARBA" id="ARBA00047464"/>
    </source>
</evidence>
<comment type="function">
    <text evidence="8">Catalyzes the NADPH-dependent reduction of glutamyl-tRNA(Glu) to glutamate 1-semialdehyde (GSA).</text>
</comment>
<reference evidence="17" key="1">
    <citation type="submission" date="2020-10" db="EMBL/GenBank/DDBJ databases">
        <authorList>
            <person name="Gilroy R."/>
        </authorList>
    </citation>
    <scope>NUCLEOTIDE SEQUENCE</scope>
    <source>
        <strain evidence="17">ChiBcec2-4451</strain>
    </source>
</reference>
<accession>A0A9D1NWX9</accession>
<dbReference type="AlphaFoldDB" id="A0A9D1NWX9"/>
<reference evidence="17" key="2">
    <citation type="journal article" date="2021" name="PeerJ">
        <title>Extensive microbial diversity within the chicken gut microbiome revealed by metagenomics and culture.</title>
        <authorList>
            <person name="Gilroy R."/>
            <person name="Ravi A."/>
            <person name="Getino M."/>
            <person name="Pursley I."/>
            <person name="Horton D.L."/>
            <person name="Alikhan N.F."/>
            <person name="Baker D."/>
            <person name="Gharbi K."/>
            <person name="Hall N."/>
            <person name="Watson M."/>
            <person name="Adriaenssens E.M."/>
            <person name="Foster-Nyarko E."/>
            <person name="Jarju S."/>
            <person name="Secka A."/>
            <person name="Antonio M."/>
            <person name="Oren A."/>
            <person name="Chaudhuri R.R."/>
            <person name="La Ragione R."/>
            <person name="Hildebrand F."/>
            <person name="Pallen M.J."/>
        </authorList>
    </citation>
    <scope>NUCLEOTIDE SEQUENCE</scope>
    <source>
        <strain evidence="17">ChiBcec2-4451</strain>
    </source>
</reference>
<evidence type="ECO:0000256" key="8">
    <source>
        <dbReference type="HAMAP-Rule" id="MF_00087"/>
    </source>
</evidence>
<keyword evidence="4 8" id="KW-0521">NADP</keyword>
<evidence type="ECO:0000256" key="4">
    <source>
        <dbReference type="ARBA" id="ARBA00022857"/>
    </source>
</evidence>
<comment type="caution">
    <text evidence="17">The sequence shown here is derived from an EMBL/GenBank/DDBJ whole genome shotgun (WGS) entry which is preliminary data.</text>
</comment>
<evidence type="ECO:0000256" key="5">
    <source>
        <dbReference type="ARBA" id="ARBA00023002"/>
    </source>
</evidence>
<evidence type="ECO:0000259" key="15">
    <source>
        <dbReference type="Pfam" id="PF01488"/>
    </source>
</evidence>
<dbReference type="SUPFAM" id="SSF69742">
    <property type="entry name" value="Glutamyl tRNA-reductase catalytic, N-terminal domain"/>
    <property type="match status" value="1"/>
</dbReference>
<dbReference type="Pfam" id="PF00745">
    <property type="entry name" value="GlutR_dimer"/>
    <property type="match status" value="1"/>
</dbReference>
<dbReference type="InterPro" id="IPR018214">
    <property type="entry name" value="GluRdtase_CS"/>
</dbReference>
<evidence type="ECO:0000313" key="17">
    <source>
        <dbReference type="EMBL" id="HIV14062.1"/>
    </source>
</evidence>
<dbReference type="PIRSF" id="PIRSF000445">
    <property type="entry name" value="4pyrrol_synth_GluRdtase"/>
    <property type="match status" value="1"/>
</dbReference>
<dbReference type="InterPro" id="IPR015895">
    <property type="entry name" value="4pyrrol_synth_GluRdtase_N"/>
</dbReference>
<dbReference type="Gene3D" id="3.30.460.30">
    <property type="entry name" value="Glutamyl-tRNA reductase, N-terminal domain"/>
    <property type="match status" value="1"/>
</dbReference>
<dbReference type="Proteomes" id="UP000886723">
    <property type="component" value="Unassembled WGS sequence"/>
</dbReference>
<comment type="catalytic activity">
    <reaction evidence="7 8 13">
        <text>(S)-4-amino-5-oxopentanoate + tRNA(Glu) + NADP(+) = L-glutamyl-tRNA(Glu) + NADPH + H(+)</text>
        <dbReference type="Rhea" id="RHEA:12344"/>
        <dbReference type="Rhea" id="RHEA-COMP:9663"/>
        <dbReference type="Rhea" id="RHEA-COMP:9680"/>
        <dbReference type="ChEBI" id="CHEBI:15378"/>
        <dbReference type="ChEBI" id="CHEBI:57501"/>
        <dbReference type="ChEBI" id="CHEBI:57783"/>
        <dbReference type="ChEBI" id="CHEBI:58349"/>
        <dbReference type="ChEBI" id="CHEBI:78442"/>
        <dbReference type="ChEBI" id="CHEBI:78520"/>
        <dbReference type="EC" id="1.2.1.70"/>
    </reaction>
</comment>
<evidence type="ECO:0000256" key="10">
    <source>
        <dbReference type="PIRSR" id="PIRSR000445-2"/>
    </source>
</evidence>
<keyword evidence="6 8" id="KW-0627">Porphyrin biosynthesis</keyword>
<organism evidence="17 18">
    <name type="scientific">Candidatus Pullilachnospira stercoravium</name>
    <dbReference type="NCBI Taxonomy" id="2840913"/>
    <lineage>
        <taxon>Bacteria</taxon>
        <taxon>Bacillati</taxon>
        <taxon>Bacillota</taxon>
        <taxon>Clostridia</taxon>
        <taxon>Lachnospirales</taxon>
        <taxon>Lachnospiraceae</taxon>
        <taxon>Lachnospiraceae incertae sedis</taxon>
        <taxon>Candidatus Pullilachnospira</taxon>
    </lineage>
</organism>
<dbReference type="InterPro" id="IPR000343">
    <property type="entry name" value="4pyrrol_synth_GluRdtase"/>
</dbReference>
<dbReference type="EMBL" id="DVON01000279">
    <property type="protein sequence ID" value="HIV14062.1"/>
    <property type="molecule type" value="Genomic_DNA"/>
</dbReference>
<dbReference type="InterPro" id="IPR015896">
    <property type="entry name" value="4pyrrol_synth_GluRdtase_dimer"/>
</dbReference>
<evidence type="ECO:0000256" key="6">
    <source>
        <dbReference type="ARBA" id="ARBA00023244"/>
    </source>
</evidence>
<comment type="subunit">
    <text evidence="8">Homodimer.</text>
</comment>
<dbReference type="EC" id="1.2.1.70" evidence="3 8"/>
<feature type="active site" description="Nucleophile" evidence="8 9">
    <location>
        <position position="50"/>
    </location>
</feature>
<dbReference type="NCBIfam" id="TIGR01035">
    <property type="entry name" value="hemA"/>
    <property type="match status" value="1"/>
</dbReference>
<dbReference type="PANTHER" id="PTHR43013">
    <property type="entry name" value="GLUTAMYL-TRNA REDUCTASE"/>
    <property type="match status" value="1"/>
</dbReference>
<evidence type="ECO:0000256" key="9">
    <source>
        <dbReference type="PIRSR" id="PIRSR000445-1"/>
    </source>
</evidence>
<dbReference type="PROSITE" id="PS00747">
    <property type="entry name" value="GLUTR"/>
    <property type="match status" value="1"/>
</dbReference>
<dbReference type="InterPro" id="IPR036343">
    <property type="entry name" value="GluRdtase_N_sf"/>
</dbReference>
<sequence length="410" mass="45962">MSICMVGIDHNRADVDVRALFSFTKKNAAAAMLGWKKVPGILGCVVISTCNRMELWASTEEEWDGDLLELLCITKEVDPTQYERYFIRRKDREAAEHLFRLTAGLESMILAEDQIITQVKEALALARENYVTDSVLEVLFRDAVTAGKKVKTNVTFSRANQTAMDQAVRMLAARGFSLRGKTCMVIGNGEMGRLAAQTLCRAGAKVTVTVRQYRSGMVSIPMGCDRINYGERLEFLPGCDLVVSATASPNYTLTREQVAQAQLQHPVVFIDLAVPRDVEPAVGELWGAELYDIDDFRMNAMTEDVKRSMGLAEAILEEEMDVFYQWMDGRDLIPRIQEIRAEAETDLSLRLHRILAKLPLGEAEKKDLDAAIRTSAGKVVNKMIFGLRDALEKDAFRDCVEGLEKVYEEE</sequence>
<feature type="domain" description="Tetrapyrrole biosynthesis glutamyl-tRNA reductase dimerisation" evidence="14">
    <location>
        <begin position="312"/>
        <end position="407"/>
    </location>
</feature>
<feature type="site" description="Important for activity" evidence="8 12">
    <location>
        <position position="97"/>
    </location>
</feature>
<feature type="binding site" evidence="8 10">
    <location>
        <position position="107"/>
    </location>
    <ligand>
        <name>substrate</name>
    </ligand>
</feature>
<dbReference type="SUPFAM" id="SSF51735">
    <property type="entry name" value="NAD(P)-binding Rossmann-fold domains"/>
    <property type="match status" value="1"/>
</dbReference>
<evidence type="ECO:0000256" key="3">
    <source>
        <dbReference type="ARBA" id="ARBA00012970"/>
    </source>
</evidence>
<comment type="miscellaneous">
    <text evidence="8">During catalysis, the active site Cys acts as a nucleophile attacking the alpha-carbonyl group of tRNA-bound glutamate with the formation of a thioester intermediate between enzyme and glutamate, and the concomitant release of tRNA(Glu). The thioester intermediate is finally reduced by direct hydride transfer from NADPH, to form the product GSA.</text>
</comment>
<evidence type="ECO:0000259" key="16">
    <source>
        <dbReference type="Pfam" id="PF05201"/>
    </source>
</evidence>
<evidence type="ECO:0000256" key="11">
    <source>
        <dbReference type="PIRSR" id="PIRSR000445-3"/>
    </source>
</evidence>
<dbReference type="InterPro" id="IPR036453">
    <property type="entry name" value="GluRdtase_dimer_dom_sf"/>
</dbReference>
<dbReference type="GO" id="GO:0050661">
    <property type="term" value="F:NADP binding"/>
    <property type="evidence" value="ECO:0007669"/>
    <property type="project" value="InterPro"/>
</dbReference>
<dbReference type="InterPro" id="IPR006151">
    <property type="entry name" value="Shikm_DH/Glu-tRNA_Rdtase"/>
</dbReference>
<name>A0A9D1NWX9_9FIRM</name>
<evidence type="ECO:0000256" key="2">
    <source>
        <dbReference type="ARBA" id="ARBA00005916"/>
    </source>
</evidence>
<dbReference type="Gene3D" id="3.40.50.720">
    <property type="entry name" value="NAD(P)-binding Rossmann-like Domain"/>
    <property type="match status" value="1"/>
</dbReference>
<dbReference type="Pfam" id="PF05201">
    <property type="entry name" value="GlutR_N"/>
    <property type="match status" value="1"/>
</dbReference>
<proteinExistence type="inferred from homology"/>